<sequence length="168" mass="18586">MGSAEKTVARQSRLAALRLSDTAKAGARLDEGNGWIDGMFSHKGDDAGMMRRVTERRRNILGGRTGQDKARPERTRHESTKLCYGRLTGVKPGGGATRAEHLGIALRARCGIDPGTRWRPHQWAPKRPGTPYHLKKAARPTLVASEKIHDAQQGQQYTVQTRALDRNL</sequence>
<comment type="caution">
    <text evidence="1">The sequence shown here is derived from an EMBL/GenBank/DDBJ whole genome shotgun (WGS) entry which is preliminary data.</text>
</comment>
<gene>
    <name evidence="1" type="ORF">FA13DRAFT_1871113</name>
</gene>
<evidence type="ECO:0000313" key="1">
    <source>
        <dbReference type="EMBL" id="TEB28598.1"/>
    </source>
</evidence>
<protein>
    <submittedName>
        <fullName evidence="1">Uncharacterized protein</fullName>
    </submittedName>
</protein>
<dbReference type="AlphaFoldDB" id="A0A4Y7T3U3"/>
<name>A0A4Y7T3U3_COPMI</name>
<evidence type="ECO:0000313" key="2">
    <source>
        <dbReference type="Proteomes" id="UP000298030"/>
    </source>
</evidence>
<organism evidence="1 2">
    <name type="scientific">Coprinellus micaceus</name>
    <name type="common">Glistening ink-cap mushroom</name>
    <name type="synonym">Coprinus micaceus</name>
    <dbReference type="NCBI Taxonomy" id="71717"/>
    <lineage>
        <taxon>Eukaryota</taxon>
        <taxon>Fungi</taxon>
        <taxon>Dikarya</taxon>
        <taxon>Basidiomycota</taxon>
        <taxon>Agaricomycotina</taxon>
        <taxon>Agaricomycetes</taxon>
        <taxon>Agaricomycetidae</taxon>
        <taxon>Agaricales</taxon>
        <taxon>Agaricineae</taxon>
        <taxon>Psathyrellaceae</taxon>
        <taxon>Coprinellus</taxon>
    </lineage>
</organism>
<reference evidence="1 2" key="1">
    <citation type="journal article" date="2019" name="Nat. Ecol. Evol.">
        <title>Megaphylogeny resolves global patterns of mushroom evolution.</title>
        <authorList>
            <person name="Varga T."/>
            <person name="Krizsan K."/>
            <person name="Foldi C."/>
            <person name="Dima B."/>
            <person name="Sanchez-Garcia M."/>
            <person name="Sanchez-Ramirez S."/>
            <person name="Szollosi G.J."/>
            <person name="Szarkandi J.G."/>
            <person name="Papp V."/>
            <person name="Albert L."/>
            <person name="Andreopoulos W."/>
            <person name="Angelini C."/>
            <person name="Antonin V."/>
            <person name="Barry K.W."/>
            <person name="Bougher N.L."/>
            <person name="Buchanan P."/>
            <person name="Buyck B."/>
            <person name="Bense V."/>
            <person name="Catcheside P."/>
            <person name="Chovatia M."/>
            <person name="Cooper J."/>
            <person name="Damon W."/>
            <person name="Desjardin D."/>
            <person name="Finy P."/>
            <person name="Geml J."/>
            <person name="Haridas S."/>
            <person name="Hughes K."/>
            <person name="Justo A."/>
            <person name="Karasinski D."/>
            <person name="Kautmanova I."/>
            <person name="Kiss B."/>
            <person name="Kocsube S."/>
            <person name="Kotiranta H."/>
            <person name="LaButti K.M."/>
            <person name="Lechner B.E."/>
            <person name="Liimatainen K."/>
            <person name="Lipzen A."/>
            <person name="Lukacs Z."/>
            <person name="Mihaltcheva S."/>
            <person name="Morgado L.N."/>
            <person name="Niskanen T."/>
            <person name="Noordeloos M.E."/>
            <person name="Ohm R.A."/>
            <person name="Ortiz-Santana B."/>
            <person name="Ovrebo C."/>
            <person name="Racz N."/>
            <person name="Riley R."/>
            <person name="Savchenko A."/>
            <person name="Shiryaev A."/>
            <person name="Soop K."/>
            <person name="Spirin V."/>
            <person name="Szebenyi C."/>
            <person name="Tomsovsky M."/>
            <person name="Tulloss R.E."/>
            <person name="Uehling J."/>
            <person name="Grigoriev I.V."/>
            <person name="Vagvolgyi C."/>
            <person name="Papp T."/>
            <person name="Martin F.M."/>
            <person name="Miettinen O."/>
            <person name="Hibbett D.S."/>
            <person name="Nagy L.G."/>
        </authorList>
    </citation>
    <scope>NUCLEOTIDE SEQUENCE [LARGE SCALE GENOMIC DNA]</scope>
    <source>
        <strain evidence="1 2">FP101781</strain>
    </source>
</reference>
<dbReference type="Proteomes" id="UP000298030">
    <property type="component" value="Unassembled WGS sequence"/>
</dbReference>
<proteinExistence type="predicted"/>
<accession>A0A4Y7T3U3</accession>
<dbReference type="EMBL" id="QPFP01000031">
    <property type="protein sequence ID" value="TEB28598.1"/>
    <property type="molecule type" value="Genomic_DNA"/>
</dbReference>
<keyword evidence="2" id="KW-1185">Reference proteome</keyword>